<dbReference type="PANTHER" id="PTHR46523">
    <property type="entry name" value="DCTP PYROPHOSPHATASE 1"/>
    <property type="match status" value="1"/>
</dbReference>
<evidence type="ECO:0000313" key="1">
    <source>
        <dbReference type="EMBL" id="GAA4765161.1"/>
    </source>
</evidence>
<dbReference type="InterPro" id="IPR052555">
    <property type="entry name" value="dCTP_Pyrophosphatase"/>
</dbReference>
<evidence type="ECO:0000313" key="2">
    <source>
        <dbReference type="Proteomes" id="UP001501147"/>
    </source>
</evidence>
<dbReference type="RefSeq" id="WP_345609563.1">
    <property type="nucleotide sequence ID" value="NZ_BAABJV010000001.1"/>
</dbReference>
<dbReference type="PANTHER" id="PTHR46523:SF1">
    <property type="entry name" value="DCTP PYROPHOSPHATASE 1"/>
    <property type="match status" value="1"/>
</dbReference>
<accession>A0ABP8ZUK4</accession>
<dbReference type="PIRSF" id="PIRSF029826">
    <property type="entry name" value="UCP029826_pph"/>
    <property type="match status" value="1"/>
</dbReference>
<gene>
    <name evidence="1" type="ORF">GCM10023329_08960</name>
</gene>
<dbReference type="CDD" id="cd11537">
    <property type="entry name" value="NTP-PPase_RS21-C6_like"/>
    <property type="match status" value="1"/>
</dbReference>
<comment type="caution">
    <text evidence="1">The sequence shown here is derived from an EMBL/GenBank/DDBJ whole genome shotgun (WGS) entry which is preliminary data.</text>
</comment>
<sequence length="110" mass="12324">MTRDEGPDLADLQRRVVEFAAARGWGTYHTPKNLASALSVEAAELMEIFQWLTPEESAAVMEDEAQAHRVRDEVADVLAYLLQFCAVLGVDPGQALRDKVHRNESRFPLD</sequence>
<protein>
    <submittedName>
        <fullName evidence="1">Nucleotide pyrophosphohydrolase</fullName>
    </submittedName>
</protein>
<name>A0ABP8ZUK4_9ACTN</name>
<keyword evidence="2" id="KW-1185">Reference proteome</keyword>
<dbReference type="SUPFAM" id="SSF101386">
    <property type="entry name" value="all-alpha NTP pyrophosphatases"/>
    <property type="match status" value="1"/>
</dbReference>
<reference evidence="2" key="1">
    <citation type="journal article" date="2019" name="Int. J. Syst. Evol. Microbiol.">
        <title>The Global Catalogue of Microorganisms (GCM) 10K type strain sequencing project: providing services to taxonomists for standard genome sequencing and annotation.</title>
        <authorList>
            <consortium name="The Broad Institute Genomics Platform"/>
            <consortium name="The Broad Institute Genome Sequencing Center for Infectious Disease"/>
            <person name="Wu L."/>
            <person name="Ma J."/>
        </authorList>
    </citation>
    <scope>NUCLEOTIDE SEQUENCE [LARGE SCALE GENOMIC DNA]</scope>
    <source>
        <strain evidence="2">JCM 18324</strain>
    </source>
</reference>
<dbReference type="Pfam" id="PF12643">
    <property type="entry name" value="MazG-like"/>
    <property type="match status" value="1"/>
</dbReference>
<dbReference type="Gene3D" id="1.10.287.1080">
    <property type="entry name" value="MazG-like"/>
    <property type="match status" value="1"/>
</dbReference>
<dbReference type="EMBL" id="BAABJV010000001">
    <property type="protein sequence ID" value="GAA4765161.1"/>
    <property type="molecule type" value="Genomic_DNA"/>
</dbReference>
<dbReference type="InterPro" id="IPR025984">
    <property type="entry name" value="DCTPP"/>
</dbReference>
<organism evidence="1 2">
    <name type="scientific">Streptomyces sanyensis</name>
    <dbReference type="NCBI Taxonomy" id="568869"/>
    <lineage>
        <taxon>Bacteria</taxon>
        <taxon>Bacillati</taxon>
        <taxon>Actinomycetota</taxon>
        <taxon>Actinomycetes</taxon>
        <taxon>Kitasatosporales</taxon>
        <taxon>Streptomycetaceae</taxon>
        <taxon>Streptomyces</taxon>
    </lineage>
</organism>
<proteinExistence type="predicted"/>
<dbReference type="Proteomes" id="UP001501147">
    <property type="component" value="Unassembled WGS sequence"/>
</dbReference>